<evidence type="ECO:0000313" key="7">
    <source>
        <dbReference type="EMBL" id="SFW62036.1"/>
    </source>
</evidence>
<feature type="domain" description="RecX third three-helical" evidence="6">
    <location>
        <begin position="136"/>
        <end position="180"/>
    </location>
</feature>
<evidence type="ECO:0000256" key="4">
    <source>
        <dbReference type="ARBA" id="ARBA00022490"/>
    </source>
</evidence>
<evidence type="ECO:0000259" key="5">
    <source>
        <dbReference type="Pfam" id="PF02631"/>
    </source>
</evidence>
<dbReference type="STRING" id="76595.SAMN05660313_02889"/>
<evidence type="ECO:0000256" key="2">
    <source>
        <dbReference type="ARBA" id="ARBA00009695"/>
    </source>
</evidence>
<dbReference type="PANTHER" id="PTHR33602">
    <property type="entry name" value="REGULATORY PROTEIN RECX FAMILY PROTEIN"/>
    <property type="match status" value="1"/>
</dbReference>
<evidence type="ECO:0000256" key="1">
    <source>
        <dbReference type="ARBA" id="ARBA00004496"/>
    </source>
</evidence>
<evidence type="ECO:0000313" key="8">
    <source>
        <dbReference type="Proteomes" id="UP000183257"/>
    </source>
</evidence>
<evidence type="ECO:0000259" key="6">
    <source>
        <dbReference type="Pfam" id="PF21981"/>
    </source>
</evidence>
<dbReference type="AlphaFoldDB" id="A0A1K1QQQ2"/>
<sequence length="189" mass="22342">MSLQKPKDIYKKIKATSAMWSLFLFTYICNMSLQPSYTITEATKKLEQYCAYQERCHKEVTQKLKDMGMISDARDLVITHLIKENYLNEERFAQSFARGKFNIKKWGKIRIVNELKFRNISIYNIKTALKEIDDNEYLTTLDELALKRANAVKETNPFKKQKKIADYLLYRGWESHLVYEKAKELSTKS</sequence>
<dbReference type="GO" id="GO:0005737">
    <property type="term" value="C:cytoplasm"/>
    <property type="evidence" value="ECO:0007669"/>
    <property type="project" value="UniProtKB-SubCell"/>
</dbReference>
<comment type="similarity">
    <text evidence="2">Belongs to the RecX family.</text>
</comment>
<keyword evidence="4" id="KW-0963">Cytoplasm</keyword>
<dbReference type="InterPro" id="IPR036388">
    <property type="entry name" value="WH-like_DNA-bd_sf"/>
</dbReference>
<dbReference type="Pfam" id="PF02631">
    <property type="entry name" value="RecX_HTH2"/>
    <property type="match status" value="1"/>
</dbReference>
<dbReference type="GO" id="GO:0006282">
    <property type="term" value="P:regulation of DNA repair"/>
    <property type="evidence" value="ECO:0007669"/>
    <property type="project" value="InterPro"/>
</dbReference>
<dbReference type="Pfam" id="PF21981">
    <property type="entry name" value="RecX_HTH3"/>
    <property type="match status" value="1"/>
</dbReference>
<dbReference type="PANTHER" id="PTHR33602:SF1">
    <property type="entry name" value="REGULATORY PROTEIN RECX FAMILY PROTEIN"/>
    <property type="match status" value="1"/>
</dbReference>
<dbReference type="InterPro" id="IPR053925">
    <property type="entry name" value="RecX_HTH_3rd"/>
</dbReference>
<proteinExistence type="inferred from homology"/>
<evidence type="ECO:0000256" key="3">
    <source>
        <dbReference type="ARBA" id="ARBA00018111"/>
    </source>
</evidence>
<reference evidence="8" key="1">
    <citation type="submission" date="2016-11" db="EMBL/GenBank/DDBJ databases">
        <authorList>
            <person name="Varghese N."/>
            <person name="Submissions S."/>
        </authorList>
    </citation>
    <scope>NUCLEOTIDE SEQUENCE [LARGE SCALE GENOMIC DNA]</scope>
    <source>
        <strain evidence="8">DSM 24786</strain>
    </source>
</reference>
<feature type="domain" description="RecX second three-helical" evidence="5">
    <location>
        <begin position="88"/>
        <end position="129"/>
    </location>
</feature>
<keyword evidence="8" id="KW-1185">Reference proteome</keyword>
<dbReference type="InterPro" id="IPR003783">
    <property type="entry name" value="Regulatory_RecX"/>
</dbReference>
<dbReference type="EMBL" id="FPIY01000004">
    <property type="protein sequence ID" value="SFW62036.1"/>
    <property type="molecule type" value="Genomic_DNA"/>
</dbReference>
<dbReference type="InterPro" id="IPR053924">
    <property type="entry name" value="RecX_HTH_2nd"/>
</dbReference>
<comment type="subcellular location">
    <subcellularLocation>
        <location evidence="1">Cytoplasm</location>
    </subcellularLocation>
</comment>
<name>A0A1K1QQQ2_9FLAO</name>
<gene>
    <name evidence="7" type="ORF">SAMN05660313_02889</name>
</gene>
<protein>
    <recommendedName>
        <fullName evidence="3">Regulatory protein RecX</fullName>
    </recommendedName>
</protein>
<organism evidence="7 8">
    <name type="scientific">Cellulophaga fucicola</name>
    <dbReference type="NCBI Taxonomy" id="76595"/>
    <lineage>
        <taxon>Bacteria</taxon>
        <taxon>Pseudomonadati</taxon>
        <taxon>Bacteroidota</taxon>
        <taxon>Flavobacteriia</taxon>
        <taxon>Flavobacteriales</taxon>
        <taxon>Flavobacteriaceae</taxon>
        <taxon>Cellulophaga</taxon>
    </lineage>
</organism>
<dbReference type="Gene3D" id="1.10.10.10">
    <property type="entry name" value="Winged helix-like DNA-binding domain superfamily/Winged helix DNA-binding domain"/>
    <property type="match status" value="1"/>
</dbReference>
<dbReference type="Proteomes" id="UP000183257">
    <property type="component" value="Unassembled WGS sequence"/>
</dbReference>
<accession>A0A1K1QQQ2</accession>